<evidence type="ECO:0000313" key="4">
    <source>
        <dbReference type="Proteomes" id="UP001593833"/>
    </source>
</evidence>
<gene>
    <name evidence="3" type="ORF">ACFL6M_02185</name>
</gene>
<protein>
    <recommendedName>
        <fullName evidence="2">UPF0145 protein ACFL6M_02185</fullName>
    </recommendedName>
</protein>
<dbReference type="InterPro" id="IPR002765">
    <property type="entry name" value="UPF0145_YbjQ-like"/>
</dbReference>
<sequence length="104" mass="11269">MILSTTNRVPEREIAENLGLVKGNTIRARHVGSDIVAGLKNLVGGEISEYTKLMAESREQSLDRMVESAEVLGADAIIGIRMSTSMIMNHAAEIVVYGTAVRLK</sequence>
<dbReference type="HAMAP" id="MF_00338">
    <property type="entry name" value="UPF0145"/>
    <property type="match status" value="1"/>
</dbReference>
<dbReference type="InterPro" id="IPR035439">
    <property type="entry name" value="UPF0145_dom_sf"/>
</dbReference>
<dbReference type="SUPFAM" id="SSF117782">
    <property type="entry name" value="YbjQ-like"/>
    <property type="match status" value="1"/>
</dbReference>
<proteinExistence type="inferred from homology"/>
<evidence type="ECO:0000256" key="2">
    <source>
        <dbReference type="HAMAP-Rule" id="MF_00338"/>
    </source>
</evidence>
<evidence type="ECO:0000256" key="1">
    <source>
        <dbReference type="ARBA" id="ARBA00010751"/>
    </source>
</evidence>
<reference evidence="3 4" key="1">
    <citation type="submission" date="2024-09" db="EMBL/GenBank/DDBJ databases">
        <authorList>
            <person name="D'Angelo T."/>
        </authorList>
    </citation>
    <scope>NUCLEOTIDE SEQUENCE [LARGE SCALE GENOMIC DNA]</scope>
    <source>
        <strain evidence="3">SAG AM-320-E07</strain>
    </source>
</reference>
<accession>A0ABV6YJA1</accession>
<organism evidence="3 4">
    <name type="scientific">Eiseniibacteriota bacterium</name>
    <dbReference type="NCBI Taxonomy" id="2212470"/>
    <lineage>
        <taxon>Bacteria</taxon>
        <taxon>Candidatus Eiseniibacteriota</taxon>
    </lineage>
</organism>
<evidence type="ECO:0000313" key="3">
    <source>
        <dbReference type="EMBL" id="MFC1572384.1"/>
    </source>
</evidence>
<dbReference type="Proteomes" id="UP001593833">
    <property type="component" value="Unassembled WGS sequence"/>
</dbReference>
<comment type="caution">
    <text evidence="3">The sequence shown here is derived from an EMBL/GenBank/DDBJ whole genome shotgun (WGS) entry which is preliminary data.</text>
</comment>
<dbReference type="PANTHER" id="PTHR34068">
    <property type="entry name" value="UPF0145 PROTEIN YBJQ"/>
    <property type="match status" value="1"/>
</dbReference>
<dbReference type="PANTHER" id="PTHR34068:SF2">
    <property type="entry name" value="UPF0145 PROTEIN SCO3412"/>
    <property type="match status" value="1"/>
</dbReference>
<dbReference type="Pfam" id="PF01906">
    <property type="entry name" value="YbjQ_1"/>
    <property type="match status" value="1"/>
</dbReference>
<dbReference type="Gene3D" id="3.30.110.70">
    <property type="entry name" value="Hypothetical protein apc22750. Chain B"/>
    <property type="match status" value="1"/>
</dbReference>
<comment type="similarity">
    <text evidence="1 2">Belongs to the UPF0145 family.</text>
</comment>
<keyword evidence="4" id="KW-1185">Reference proteome</keyword>
<dbReference type="EMBL" id="JBHPKH010000014">
    <property type="protein sequence ID" value="MFC1572384.1"/>
    <property type="molecule type" value="Genomic_DNA"/>
</dbReference>
<name>A0ABV6YJA1_UNCEI</name>